<dbReference type="GO" id="GO:0008168">
    <property type="term" value="F:methyltransferase activity"/>
    <property type="evidence" value="ECO:0007669"/>
    <property type="project" value="UniProtKB-KW"/>
</dbReference>
<dbReference type="Proteomes" id="UP000315949">
    <property type="component" value="Unassembled WGS sequence"/>
</dbReference>
<keyword evidence="3" id="KW-1185">Reference proteome</keyword>
<evidence type="ECO:0000313" key="2">
    <source>
        <dbReference type="EMBL" id="TWT20784.1"/>
    </source>
</evidence>
<dbReference type="EMBL" id="VOHE01000002">
    <property type="protein sequence ID" value="TWT20784.1"/>
    <property type="molecule type" value="Genomic_DNA"/>
</dbReference>
<gene>
    <name evidence="2" type="ORF">FQY79_05610</name>
</gene>
<dbReference type="RefSeq" id="WP_146311552.1">
    <property type="nucleotide sequence ID" value="NZ_VOHE01000002.1"/>
</dbReference>
<evidence type="ECO:0000313" key="3">
    <source>
        <dbReference type="Proteomes" id="UP000315949"/>
    </source>
</evidence>
<comment type="caution">
    <text evidence="2">The sequence shown here is derived from an EMBL/GenBank/DDBJ whole genome shotgun (WGS) entry which is preliminary data.</text>
</comment>
<accession>A0A5C5U4A6</accession>
<dbReference type="CDD" id="cd02440">
    <property type="entry name" value="AdoMet_MTases"/>
    <property type="match status" value="1"/>
</dbReference>
<reference evidence="2 3" key="1">
    <citation type="submission" date="2019-07" db="EMBL/GenBank/DDBJ databases">
        <title>Luteimonas sp. YD-1 nov., isolated from acidic soil.</title>
        <authorList>
            <person name="Zhou J."/>
        </authorList>
    </citation>
    <scope>NUCLEOTIDE SEQUENCE [LARGE SCALE GENOMIC DNA]</scope>
    <source>
        <strain evidence="2 3">YD-1</strain>
    </source>
</reference>
<proteinExistence type="predicted"/>
<dbReference type="Pfam" id="PF13649">
    <property type="entry name" value="Methyltransf_25"/>
    <property type="match status" value="1"/>
</dbReference>
<name>A0A5C5U4A6_9GAMM</name>
<keyword evidence="2" id="KW-0808">Transferase</keyword>
<protein>
    <submittedName>
        <fullName evidence="2">Class I SAM-dependent methyltransferase</fullName>
    </submittedName>
</protein>
<sequence length="198" mass="22697">MTLARYFEQVWQQGDDPFGYRSRWYEARKRDLLLATLPRPLFERGWEIGCANGELTRELAGRCRALLGTDLNPRAVAVARERCTGLRHVELRCMEHPREWPDGRFDLVVVGEMGYYLDDTALKAFANRIETSLERNGVLLACHWRHGFDARRSDTVGVHARLAAIPGLHRIAHYRDGDFLLDCWSGDATSVGQREGLR</sequence>
<evidence type="ECO:0000259" key="1">
    <source>
        <dbReference type="Pfam" id="PF13649"/>
    </source>
</evidence>
<feature type="domain" description="Methyltransferase" evidence="1">
    <location>
        <begin position="47"/>
        <end position="137"/>
    </location>
</feature>
<dbReference type="Gene3D" id="3.40.50.150">
    <property type="entry name" value="Vaccinia Virus protein VP39"/>
    <property type="match status" value="1"/>
</dbReference>
<dbReference type="GO" id="GO:0032259">
    <property type="term" value="P:methylation"/>
    <property type="evidence" value="ECO:0007669"/>
    <property type="project" value="UniProtKB-KW"/>
</dbReference>
<dbReference type="InterPro" id="IPR041698">
    <property type="entry name" value="Methyltransf_25"/>
</dbReference>
<keyword evidence="2" id="KW-0489">Methyltransferase</keyword>
<dbReference type="SUPFAM" id="SSF53335">
    <property type="entry name" value="S-adenosyl-L-methionine-dependent methyltransferases"/>
    <property type="match status" value="1"/>
</dbReference>
<organism evidence="2 3">
    <name type="scientific">Luteimonas wenzhouensis</name>
    <dbReference type="NCBI Taxonomy" id="2599615"/>
    <lineage>
        <taxon>Bacteria</taxon>
        <taxon>Pseudomonadati</taxon>
        <taxon>Pseudomonadota</taxon>
        <taxon>Gammaproteobacteria</taxon>
        <taxon>Lysobacterales</taxon>
        <taxon>Lysobacteraceae</taxon>
        <taxon>Luteimonas</taxon>
    </lineage>
</organism>
<dbReference type="InterPro" id="IPR029063">
    <property type="entry name" value="SAM-dependent_MTases_sf"/>
</dbReference>
<dbReference type="OrthoDB" id="116799at2"/>
<dbReference type="AlphaFoldDB" id="A0A5C5U4A6"/>